<dbReference type="RefSeq" id="WP_131890629.1">
    <property type="nucleotide sequence ID" value="NZ_SMKU01000025.1"/>
</dbReference>
<evidence type="ECO:0000313" key="3">
    <source>
        <dbReference type="EMBL" id="TDD93873.1"/>
    </source>
</evidence>
<comment type="caution">
    <text evidence="3">The sequence shown here is derived from an EMBL/GenBank/DDBJ whole genome shotgun (WGS) entry which is preliminary data.</text>
</comment>
<organism evidence="3 4">
    <name type="scientific">Actinomadura rubrisoli</name>
    <dbReference type="NCBI Taxonomy" id="2530368"/>
    <lineage>
        <taxon>Bacteria</taxon>
        <taxon>Bacillati</taxon>
        <taxon>Actinomycetota</taxon>
        <taxon>Actinomycetes</taxon>
        <taxon>Streptosporangiales</taxon>
        <taxon>Thermomonosporaceae</taxon>
        <taxon>Actinomadura</taxon>
    </lineage>
</organism>
<dbReference type="Proteomes" id="UP000294513">
    <property type="component" value="Unassembled WGS sequence"/>
</dbReference>
<proteinExistence type="predicted"/>
<feature type="region of interest" description="Disordered" evidence="1">
    <location>
        <begin position="181"/>
        <end position="267"/>
    </location>
</feature>
<dbReference type="AlphaFoldDB" id="A0A4R5C6X9"/>
<keyword evidence="2" id="KW-0812">Transmembrane</keyword>
<gene>
    <name evidence="3" type="ORF">E1298_08245</name>
</gene>
<dbReference type="OrthoDB" id="3479518at2"/>
<feature type="transmembrane region" description="Helical" evidence="2">
    <location>
        <begin position="22"/>
        <end position="43"/>
    </location>
</feature>
<feature type="compositionally biased region" description="Low complexity" evidence="1">
    <location>
        <begin position="246"/>
        <end position="256"/>
    </location>
</feature>
<sequence length="307" mass="31073">MEPVPIRSGAQSPRDRQRHTRILARLAAVAGLAFAGWLVLAAFHDTAFAAGNDPGPGGPASRISRTAAERFHGGEEVPSAGKLARLERFSTVRHFAPGRERPVRRAAAVVAGDVHEVGEHPMSYVRVLGHDALDDKDRAARAVKTLASSGVRSLPLAGARPDGPIGRPVLDVAASPPVLDGGLLPQAHTPSRPGWTGGPLVPSGASGGGDRLASVPSAGPGMHGLTGSCRQCRGEHPLPGVPSPVLPSGQDNPGSGSLPGGGHPFGPVAALRTAQHAAAPPAIGPAVFHRTALADMAAPGSPAVVPD</sequence>
<protein>
    <submittedName>
        <fullName evidence="3">Uncharacterized protein</fullName>
    </submittedName>
</protein>
<name>A0A4R5C6X9_9ACTN</name>
<keyword evidence="2" id="KW-1133">Transmembrane helix</keyword>
<keyword evidence="2" id="KW-0472">Membrane</keyword>
<evidence type="ECO:0000256" key="2">
    <source>
        <dbReference type="SAM" id="Phobius"/>
    </source>
</evidence>
<dbReference type="EMBL" id="SMKU01000025">
    <property type="protein sequence ID" value="TDD93873.1"/>
    <property type="molecule type" value="Genomic_DNA"/>
</dbReference>
<evidence type="ECO:0000256" key="1">
    <source>
        <dbReference type="SAM" id="MobiDB-lite"/>
    </source>
</evidence>
<evidence type="ECO:0000313" key="4">
    <source>
        <dbReference type="Proteomes" id="UP000294513"/>
    </source>
</evidence>
<reference evidence="3 4" key="1">
    <citation type="submission" date="2019-03" db="EMBL/GenBank/DDBJ databases">
        <title>Draft genome sequences of novel Actinobacteria.</title>
        <authorList>
            <person name="Sahin N."/>
            <person name="Ay H."/>
            <person name="Saygin H."/>
        </authorList>
    </citation>
    <scope>NUCLEOTIDE SEQUENCE [LARGE SCALE GENOMIC DNA]</scope>
    <source>
        <strain evidence="3 4">H3C3</strain>
    </source>
</reference>
<keyword evidence="4" id="KW-1185">Reference proteome</keyword>
<accession>A0A4R5C6X9</accession>